<proteinExistence type="inferred from homology"/>
<feature type="domain" description="Glycosyltransferase 2-like" evidence="4">
    <location>
        <begin position="13"/>
        <end position="116"/>
    </location>
</feature>
<comment type="caution">
    <text evidence="5">The sequence shown here is derived from an EMBL/GenBank/DDBJ whole genome shotgun (WGS) entry which is preliminary data.</text>
</comment>
<keyword evidence="3" id="KW-0808">Transferase</keyword>
<dbReference type="InterPro" id="IPR001173">
    <property type="entry name" value="Glyco_trans_2-like"/>
</dbReference>
<dbReference type="Gene3D" id="3.90.550.10">
    <property type="entry name" value="Spore Coat Polysaccharide Biosynthesis Protein SpsA, Chain A"/>
    <property type="match status" value="1"/>
</dbReference>
<evidence type="ECO:0000256" key="1">
    <source>
        <dbReference type="ARBA" id="ARBA00006739"/>
    </source>
</evidence>
<evidence type="ECO:0000313" key="5">
    <source>
        <dbReference type="EMBL" id="NSL55931.1"/>
    </source>
</evidence>
<evidence type="ECO:0000256" key="2">
    <source>
        <dbReference type="ARBA" id="ARBA00022676"/>
    </source>
</evidence>
<dbReference type="PANTHER" id="PTHR43179:SF12">
    <property type="entry name" value="GALACTOFURANOSYLTRANSFERASE GLFT2"/>
    <property type="match status" value="1"/>
</dbReference>
<name>A0ABX2INR7_9RHOO</name>
<evidence type="ECO:0000256" key="3">
    <source>
        <dbReference type="ARBA" id="ARBA00022679"/>
    </source>
</evidence>
<evidence type="ECO:0000313" key="6">
    <source>
        <dbReference type="Proteomes" id="UP000778523"/>
    </source>
</evidence>
<evidence type="ECO:0000259" key="4">
    <source>
        <dbReference type="Pfam" id="PF00535"/>
    </source>
</evidence>
<dbReference type="SUPFAM" id="SSF53448">
    <property type="entry name" value="Nucleotide-diphospho-sugar transferases"/>
    <property type="match status" value="1"/>
</dbReference>
<dbReference type="EMBL" id="JABCSC020000003">
    <property type="protein sequence ID" value="NSL55931.1"/>
    <property type="molecule type" value="Genomic_DNA"/>
</dbReference>
<dbReference type="RefSeq" id="WP_170022305.1">
    <property type="nucleotide sequence ID" value="NZ_JABCSC020000003.1"/>
</dbReference>
<dbReference type="InterPro" id="IPR029044">
    <property type="entry name" value="Nucleotide-diphossugar_trans"/>
</dbReference>
<gene>
    <name evidence="5" type="ORF">HJ583_012900</name>
</gene>
<accession>A0ABX2INR7</accession>
<reference evidence="5 6" key="1">
    <citation type="submission" date="2020-06" db="EMBL/GenBank/DDBJ databases">
        <title>Draft genome of Uliginosibacterium sp. IMCC34675.</title>
        <authorList>
            <person name="Song J."/>
        </authorList>
    </citation>
    <scope>NUCLEOTIDE SEQUENCE [LARGE SCALE GENOMIC DNA]</scope>
    <source>
        <strain evidence="5 6">IMCC34675</strain>
    </source>
</reference>
<dbReference type="Pfam" id="PF00535">
    <property type="entry name" value="Glycos_transf_2"/>
    <property type="match status" value="1"/>
</dbReference>
<keyword evidence="2" id="KW-0328">Glycosyltransferase</keyword>
<keyword evidence="6" id="KW-1185">Reference proteome</keyword>
<comment type="similarity">
    <text evidence="1">Belongs to the glycosyltransferase 2 family.</text>
</comment>
<organism evidence="5 6">
    <name type="scientific">Uliginosibacterium aquaticum</name>
    <dbReference type="NCBI Taxonomy" id="2731212"/>
    <lineage>
        <taxon>Bacteria</taxon>
        <taxon>Pseudomonadati</taxon>
        <taxon>Pseudomonadota</taxon>
        <taxon>Betaproteobacteria</taxon>
        <taxon>Rhodocyclales</taxon>
        <taxon>Zoogloeaceae</taxon>
        <taxon>Uliginosibacterium</taxon>
    </lineage>
</organism>
<dbReference type="PANTHER" id="PTHR43179">
    <property type="entry name" value="RHAMNOSYLTRANSFERASE WBBL"/>
    <property type="match status" value="1"/>
</dbReference>
<dbReference type="Proteomes" id="UP000778523">
    <property type="component" value="Unassembled WGS sequence"/>
</dbReference>
<protein>
    <submittedName>
        <fullName evidence="5">Glycosyltransferase</fullName>
    </submittedName>
</protein>
<sequence length="339" mass="36531">MKPAPLSPGEVEVVTVTYGERWVLLRQVISAALSEGAGGVTVVDNAAAPGLAGRIAAEFDSRVQLIHHSTNLGSAGGFAAGIRAALTRPASFICLLDDDNVLAAGCLASLLATYTAQGMPAAPARSAVLAFRPEHYVAGSLAQQQRERSSYLGFHVADIGHKLLRHLGRRSAPQSQGGEVRWGPWGGLLFHRAVPESIGLPRADYVLYNDDIEWTLRLTDAGGRIVLDRQAQIVDVDQSGHAAANYPNVFVALLTGSSDMRMYYEFRNRSHLEQQRSGRPGLVMRTNRLLFWLILQAYALALGRPQRLHLLKAARHDGESGRLGTSPAYPLPACNGEAA</sequence>